<sequence length="695" mass="76411">MSNFPTVVIEQARSSAWATTLDRAREMNPVNPGDSCISLAVDILRRRGMAVRDSTAAPLDAEALRGVDVYVIAHLALPGVEYVTGPLPPVYSPAELDVLEQFVHDGGGLIVLAECDTATSGNNLAALTARFGVEVRSMVVQESPGERRVSGNASWVLSDVDPALRGQGILTAVEQACFYRSGTLAVTDGLDATVLARTSATAWPAGAPLAVAVRAGLGRVVVFADSDLFGDDSIEEFDHRQLWANVVTWASGVRSVAPRGGSVTSGDRKWLPLKASVEELRLLQNSDGSVTDDDARRRAGELCSSVSAALASMSDGFAHDGDYFAAAVRDLERWAASGFGVPDFSASLAAFRPDLQRGDGVEHVVVFPMYTQNGNAGHVFEAVQFRVLWPGWLADLERTYDNPQFLPVEFVDFTSGYDTNSAVLFPETVTVAAPPEFHWGAIFCDREAARFRRVVGRAAELLSLAMPPDLERLLGSQSLAQSTFAMWDLLHDRTHSRGELPFDPFMIRQRMPFWLYSLEELRCDLSTFRVANELERQGHPYGWPVQLAILCDRLFRFPITGDRVRNYDGLGGQLLFGYLHRRSVLSWRDNRLSFDWKALPDSVIALSEEIEDLYRTGIDRDKVGQWLATYRFVSTYVTPAAGSSWARGDLPLGEAPRELVNLVAPDEFPLSVFYEALKRKMQPTIDSTRGIRAVA</sequence>
<name>A0A848L1H5_9ACTN</name>
<comment type="caution">
    <text evidence="2">The sequence shown here is derived from an EMBL/GenBank/DDBJ whole genome shotgun (WGS) entry which is preliminary data.</text>
</comment>
<dbReference type="Gene3D" id="3.40.50.880">
    <property type="match status" value="1"/>
</dbReference>
<keyword evidence="3" id="KW-1185">Reference proteome</keyword>
<dbReference type="InterPro" id="IPR046306">
    <property type="entry name" value="DUF6421"/>
</dbReference>
<dbReference type="Pfam" id="PF14258">
    <property type="entry name" value="DUF4350"/>
    <property type="match status" value="1"/>
</dbReference>
<protein>
    <recommendedName>
        <fullName evidence="1">DUF4350 domain-containing protein</fullName>
    </recommendedName>
</protein>
<reference evidence="2 3" key="1">
    <citation type="submission" date="2020-04" db="EMBL/GenBank/DDBJ databases">
        <title>Gordonia sp. nov. TBRC 11910.</title>
        <authorList>
            <person name="Suriyachadkun C."/>
        </authorList>
    </citation>
    <scope>NUCLEOTIDE SEQUENCE [LARGE SCALE GENOMIC DNA]</scope>
    <source>
        <strain evidence="2 3">TBRC 11910</strain>
    </source>
</reference>
<evidence type="ECO:0000313" key="3">
    <source>
        <dbReference type="Proteomes" id="UP000550729"/>
    </source>
</evidence>
<evidence type="ECO:0000313" key="2">
    <source>
        <dbReference type="EMBL" id="NMO04646.1"/>
    </source>
</evidence>
<dbReference type="SUPFAM" id="SSF52317">
    <property type="entry name" value="Class I glutamine amidotransferase-like"/>
    <property type="match status" value="1"/>
</dbReference>
<evidence type="ECO:0000259" key="1">
    <source>
        <dbReference type="Pfam" id="PF14258"/>
    </source>
</evidence>
<organism evidence="2 3">
    <name type="scientific">Gordonia asplenii</name>
    <dbReference type="NCBI Taxonomy" id="2725283"/>
    <lineage>
        <taxon>Bacteria</taxon>
        <taxon>Bacillati</taxon>
        <taxon>Actinomycetota</taxon>
        <taxon>Actinomycetes</taxon>
        <taxon>Mycobacteriales</taxon>
        <taxon>Gordoniaceae</taxon>
        <taxon>Gordonia</taxon>
    </lineage>
</organism>
<accession>A0A848L1H5</accession>
<proteinExistence type="predicted"/>
<feature type="domain" description="DUF4350" evidence="1">
    <location>
        <begin position="81"/>
        <end position="246"/>
    </location>
</feature>
<gene>
    <name evidence="2" type="ORF">HH308_25835</name>
</gene>
<dbReference type="EMBL" id="JABBNB010000038">
    <property type="protein sequence ID" value="NMO04646.1"/>
    <property type="molecule type" value="Genomic_DNA"/>
</dbReference>
<dbReference type="AlphaFoldDB" id="A0A848L1H5"/>
<dbReference type="Proteomes" id="UP000550729">
    <property type="component" value="Unassembled WGS sequence"/>
</dbReference>
<dbReference type="RefSeq" id="WP_170197150.1">
    <property type="nucleotide sequence ID" value="NZ_JABBNB010000038.1"/>
</dbReference>
<dbReference type="InterPro" id="IPR025646">
    <property type="entry name" value="DUF4350"/>
</dbReference>
<dbReference type="InterPro" id="IPR029062">
    <property type="entry name" value="Class_I_gatase-like"/>
</dbReference>
<dbReference type="Pfam" id="PF19985">
    <property type="entry name" value="DUF6421"/>
    <property type="match status" value="1"/>
</dbReference>